<dbReference type="Proteomes" id="UP001595841">
    <property type="component" value="Unassembled WGS sequence"/>
</dbReference>
<dbReference type="PANTHER" id="PTHR36932:SF1">
    <property type="entry name" value="CAPSULAR POLYSACCHARIDE BIOSYNTHESIS PROTEIN"/>
    <property type="match status" value="1"/>
</dbReference>
<accession>A0ABV8PKD4</accession>
<dbReference type="InterPro" id="IPR053158">
    <property type="entry name" value="CapK_Type1_Caps_Biosynth"/>
</dbReference>
<comment type="caution">
    <text evidence="1">The sequence shown here is derived from an EMBL/GenBank/DDBJ whole genome shotgun (WGS) entry which is preliminary data.</text>
</comment>
<dbReference type="PANTHER" id="PTHR36932">
    <property type="entry name" value="CAPSULAR POLYSACCHARIDE BIOSYNTHESIS PROTEIN"/>
    <property type="match status" value="1"/>
</dbReference>
<keyword evidence="2" id="KW-1185">Reference proteome</keyword>
<protein>
    <submittedName>
        <fullName evidence="1">CoF synthetase</fullName>
    </submittedName>
</protein>
<dbReference type="Gene3D" id="3.40.50.12780">
    <property type="entry name" value="N-terminal domain of ligase-like"/>
    <property type="match status" value="1"/>
</dbReference>
<proteinExistence type="predicted"/>
<sequence>MARLTEQLRNLVFWGVDMFKGGDIRKHFNEIKKVQNNPLSESSEQIRAENLANLLHHAITTVPYYYDLGADTPQLDKFQVIDKQTVRDRFDQFRSLDYRDKHNHEVLTSGSTGNPFKIFHDSNKRLRNTADTLFFAQRAGYQIGSRLFYLRLWDKQYKKNKFLSKVQNIATYSVDDLSDENVKKLIEELETDGSNKSLLAYSSALDTICKYFERNNKKGINVKMDSIIAIAESLNDDVRKKVTKYIGKEPISRYSNSENGILAQEEKHSGIVKRYEINWASYHIEILDLNSDDPVELGTPGRIVITDFFNYSMPMIRYDTGDVGVMEQDSRTGQLFFSRIDGRKMDMFTNTKGEFVSSHIIHHILQFKGIEQFQFIQEQNGEYLIKLKVLNSFDKSAEKEEAIRNKYAEYFGDDAIIKIHYVDEIPLLKSGKRKLVINNNVQKKQKFESHKNVEGSINIASITKLP</sequence>
<dbReference type="RefSeq" id="WP_379764170.1">
    <property type="nucleotide sequence ID" value="NZ_JBHSCL010000004.1"/>
</dbReference>
<reference evidence="2" key="1">
    <citation type="journal article" date="2019" name="Int. J. Syst. Evol. Microbiol.">
        <title>The Global Catalogue of Microorganisms (GCM) 10K type strain sequencing project: providing services to taxonomists for standard genome sequencing and annotation.</title>
        <authorList>
            <consortium name="The Broad Institute Genomics Platform"/>
            <consortium name="The Broad Institute Genome Sequencing Center for Infectious Disease"/>
            <person name="Wu L."/>
            <person name="Ma J."/>
        </authorList>
    </citation>
    <scope>NUCLEOTIDE SEQUENCE [LARGE SCALE GENOMIC DNA]</scope>
    <source>
        <strain evidence="2">CGMCC 1.15774</strain>
    </source>
</reference>
<dbReference type="InterPro" id="IPR042099">
    <property type="entry name" value="ANL_N_sf"/>
</dbReference>
<dbReference type="EMBL" id="JBHSCL010000004">
    <property type="protein sequence ID" value="MFC4220518.1"/>
    <property type="molecule type" value="Genomic_DNA"/>
</dbReference>
<gene>
    <name evidence="1" type="ORF">ACFOWS_10255</name>
</gene>
<evidence type="ECO:0000313" key="2">
    <source>
        <dbReference type="Proteomes" id="UP001595841"/>
    </source>
</evidence>
<evidence type="ECO:0000313" key="1">
    <source>
        <dbReference type="EMBL" id="MFC4220518.1"/>
    </source>
</evidence>
<organism evidence="1 2">
    <name type="scientific">Flagellimonas marina</name>
    <dbReference type="NCBI Taxonomy" id="1775168"/>
    <lineage>
        <taxon>Bacteria</taxon>
        <taxon>Pseudomonadati</taxon>
        <taxon>Bacteroidota</taxon>
        <taxon>Flavobacteriia</taxon>
        <taxon>Flavobacteriales</taxon>
        <taxon>Flavobacteriaceae</taxon>
        <taxon>Flagellimonas</taxon>
    </lineage>
</organism>
<dbReference type="SUPFAM" id="SSF56801">
    <property type="entry name" value="Acetyl-CoA synthetase-like"/>
    <property type="match status" value="1"/>
</dbReference>
<name>A0ABV8PKD4_9FLAO</name>